<reference evidence="1 3" key="1">
    <citation type="submission" date="2020-01" db="EMBL/GenBank/DDBJ databases">
        <authorList>
            <consortium name="DOE Joint Genome Institute"/>
            <person name="Haridas S."/>
            <person name="Albert R."/>
            <person name="Binder M."/>
            <person name="Bloem J."/>
            <person name="Labutti K."/>
            <person name="Salamov A."/>
            <person name="Andreopoulos B."/>
            <person name="Baker S.E."/>
            <person name="Barry K."/>
            <person name="Bills G."/>
            <person name="Bluhm B.H."/>
            <person name="Cannon C."/>
            <person name="Castanera R."/>
            <person name="Culley D.E."/>
            <person name="Daum C."/>
            <person name="Ezra D."/>
            <person name="Gonzalez J.B."/>
            <person name="Henrissat B."/>
            <person name="Kuo A."/>
            <person name="Liang C."/>
            <person name="Lipzen A."/>
            <person name="Lutzoni F."/>
            <person name="Magnuson J."/>
            <person name="Mondo S."/>
            <person name="Nolan M."/>
            <person name="Ohm R."/>
            <person name="Pangilinan J."/>
            <person name="Park H.-J."/>
            <person name="Ramirez L."/>
            <person name="Alfaro M."/>
            <person name="Sun H."/>
            <person name="Tritt A."/>
            <person name="Yoshinaga Y."/>
            <person name="Zwiers L.-H."/>
            <person name="Turgeon B.G."/>
            <person name="Goodwin S.B."/>
            <person name="Spatafora J.W."/>
            <person name="Crous P.W."/>
            <person name="Grigoriev I.V."/>
        </authorList>
    </citation>
    <scope>NUCLEOTIDE SEQUENCE</scope>
    <source>
        <strain evidence="1 3">CBS 781.70</strain>
    </source>
</reference>
<evidence type="ECO:0000313" key="1">
    <source>
        <dbReference type="EMBL" id="KAF1816864.1"/>
    </source>
</evidence>
<organism evidence="1">
    <name type="scientific">Eremomyces bilateralis CBS 781.70</name>
    <dbReference type="NCBI Taxonomy" id="1392243"/>
    <lineage>
        <taxon>Eukaryota</taxon>
        <taxon>Fungi</taxon>
        <taxon>Dikarya</taxon>
        <taxon>Ascomycota</taxon>
        <taxon>Pezizomycotina</taxon>
        <taxon>Dothideomycetes</taxon>
        <taxon>Dothideomycetes incertae sedis</taxon>
        <taxon>Eremomycetales</taxon>
        <taxon>Eremomycetaceae</taxon>
        <taxon>Eremomyces</taxon>
    </lineage>
</organism>
<evidence type="ECO:0000313" key="3">
    <source>
        <dbReference type="RefSeq" id="XP_033538495.1"/>
    </source>
</evidence>
<dbReference type="EMBL" id="ML975149">
    <property type="protein sequence ID" value="KAF1816864.1"/>
    <property type="molecule type" value="Genomic_DNA"/>
</dbReference>
<dbReference type="GeneID" id="54415400"/>
<name>A0A6G1GFR3_9PEZI</name>
<dbReference type="RefSeq" id="XP_033538495.1">
    <property type="nucleotide sequence ID" value="XM_033674830.1"/>
</dbReference>
<evidence type="ECO:0000313" key="2">
    <source>
        <dbReference type="Proteomes" id="UP000504638"/>
    </source>
</evidence>
<keyword evidence="2" id="KW-1185">Reference proteome</keyword>
<reference evidence="3" key="3">
    <citation type="submission" date="2025-04" db="UniProtKB">
        <authorList>
            <consortium name="RefSeq"/>
        </authorList>
    </citation>
    <scope>IDENTIFICATION</scope>
    <source>
        <strain evidence="3">CBS 781.70</strain>
    </source>
</reference>
<sequence>MRLMMRPSITLPTYLLSIHQTPCPIDCLCFFAQFQCVINAMDVASQSSRAELNPCYAIGGSSRPEPQISDKLPSLGRSRQGAKYLNSVVCRPDMPLLSAGPVRPFSIFYFLEIFEATVTLRHCLRAGSA</sequence>
<dbReference type="AlphaFoldDB" id="A0A6G1GFR3"/>
<proteinExistence type="predicted"/>
<protein>
    <submittedName>
        <fullName evidence="1 3">Uncharacterized protein</fullName>
    </submittedName>
</protein>
<accession>A0A6G1GFR3</accession>
<dbReference type="Proteomes" id="UP000504638">
    <property type="component" value="Unplaced"/>
</dbReference>
<gene>
    <name evidence="1 3" type="ORF">P152DRAFT_2659</name>
</gene>
<reference evidence="3" key="2">
    <citation type="submission" date="2020-04" db="EMBL/GenBank/DDBJ databases">
        <authorList>
            <consortium name="NCBI Genome Project"/>
        </authorList>
    </citation>
    <scope>NUCLEOTIDE SEQUENCE</scope>
    <source>
        <strain evidence="3">CBS 781.70</strain>
    </source>
</reference>